<dbReference type="InterPro" id="IPR052384">
    <property type="entry name" value="TMTC_O-mannosyltransferase"/>
</dbReference>
<keyword evidence="2" id="KW-0732">Signal</keyword>
<dbReference type="InterPro" id="IPR019734">
    <property type="entry name" value="TPR_rpt"/>
</dbReference>
<dbReference type="EMBL" id="QJTE01000002">
    <property type="protein sequence ID" value="PYE84652.1"/>
    <property type="molecule type" value="Genomic_DNA"/>
</dbReference>
<evidence type="ECO:0000313" key="3">
    <source>
        <dbReference type="EMBL" id="PYE84652.1"/>
    </source>
</evidence>
<dbReference type="RefSeq" id="WP_110813726.1">
    <property type="nucleotide sequence ID" value="NZ_QJTE01000002.1"/>
</dbReference>
<dbReference type="AlphaFoldDB" id="A0A318ST62"/>
<evidence type="ECO:0000256" key="1">
    <source>
        <dbReference type="PROSITE-ProRule" id="PRU00339"/>
    </source>
</evidence>
<dbReference type="Gene3D" id="1.25.40.10">
    <property type="entry name" value="Tetratricopeptide repeat domain"/>
    <property type="match status" value="2"/>
</dbReference>
<dbReference type="SUPFAM" id="SSF48452">
    <property type="entry name" value="TPR-like"/>
    <property type="match status" value="2"/>
</dbReference>
<evidence type="ECO:0000256" key="2">
    <source>
        <dbReference type="SAM" id="SignalP"/>
    </source>
</evidence>
<evidence type="ECO:0000313" key="4">
    <source>
        <dbReference type="Proteomes" id="UP000248311"/>
    </source>
</evidence>
<dbReference type="GO" id="GO:0000030">
    <property type="term" value="F:mannosyltransferase activity"/>
    <property type="evidence" value="ECO:0007669"/>
    <property type="project" value="TreeGrafter"/>
</dbReference>
<feature type="signal peptide" evidence="2">
    <location>
        <begin position="1"/>
        <end position="27"/>
    </location>
</feature>
<gene>
    <name evidence="3" type="ORF">DFP88_102455</name>
</gene>
<dbReference type="PROSITE" id="PS50005">
    <property type="entry name" value="TPR"/>
    <property type="match status" value="2"/>
</dbReference>
<comment type="caution">
    <text evidence="3">The sequence shown here is derived from an EMBL/GenBank/DDBJ whole genome shotgun (WGS) entry which is preliminary data.</text>
</comment>
<keyword evidence="1" id="KW-0802">TPR repeat</keyword>
<accession>A0A318ST62</accession>
<dbReference type="SMART" id="SM00028">
    <property type="entry name" value="TPR"/>
    <property type="match status" value="7"/>
</dbReference>
<dbReference type="OrthoDB" id="9766710at2"/>
<protein>
    <submittedName>
        <fullName evidence="3">Tetratricopeptide repeat protein</fullName>
    </submittedName>
</protein>
<dbReference type="InterPro" id="IPR011990">
    <property type="entry name" value="TPR-like_helical_dom_sf"/>
</dbReference>
<feature type="repeat" description="TPR" evidence="1">
    <location>
        <begin position="465"/>
        <end position="498"/>
    </location>
</feature>
<proteinExistence type="predicted"/>
<reference evidence="3 4" key="1">
    <citation type="submission" date="2018-06" db="EMBL/GenBank/DDBJ databases">
        <title>Genomic Encyclopedia of Type Strains, Phase III (KMG-III): the genomes of soil and plant-associated and newly described type strains.</title>
        <authorList>
            <person name="Whitman W."/>
        </authorList>
    </citation>
    <scope>NUCLEOTIDE SEQUENCE [LARGE SCALE GENOMIC DNA]</scope>
    <source>
        <strain evidence="3 4">CECT 9025</strain>
    </source>
</reference>
<dbReference type="PANTHER" id="PTHR44216:SF3">
    <property type="entry name" value="PROTEIN O-MANNOSYL-TRANSFERASE TMTC2"/>
    <property type="match status" value="1"/>
</dbReference>
<dbReference type="Proteomes" id="UP000248311">
    <property type="component" value="Unassembled WGS sequence"/>
</dbReference>
<dbReference type="PANTHER" id="PTHR44216">
    <property type="entry name" value="PROTEIN O-MANNOSYL-TRANSFERASE TMTC2"/>
    <property type="match status" value="1"/>
</dbReference>
<dbReference type="Pfam" id="PF13432">
    <property type="entry name" value="TPR_16"/>
    <property type="match status" value="5"/>
</dbReference>
<feature type="chain" id="PRO_5016326818" evidence="2">
    <location>
        <begin position="28"/>
        <end position="568"/>
    </location>
</feature>
<keyword evidence="4" id="KW-1185">Reference proteome</keyword>
<sequence length="568" mass="60170">MRPIPDLARRILSPLVLAAALGTPALAAPDAADYLSARSAAAAHDYAVAADRFLAVLEADPEAGPQITESALAALLAAGEVDRALDLPDERLEGDSQIAGLLRQIRAARAGDWEGLLSVIDAGDDDLLVNALSRGWALYGTGDVEAARGSFAALAESPGLLPFALYHEALMLAASGDFDAAAEILDRPEAEGLLRSRRGALAYAQIQAQSGNGPQAAERLRGLFPGGLDIAIGALVERIEAGEDIAFDLVQSAQDGLAEVHFSFAGVLEGDAPPESTLIFARAAQALKPDHVDALLLLGNILGRLGRPDLAGESFAAVPRNDPSFPLAELGRAEALAAAEQPGRAIEVLQQLTAADPELTQAQVALGQMLSRQDDLAGAEAAYTRAIEQTPEGSGWWLLYARGMAREAQGNWDGAEADMRAALDVTPDQPAVLNFLGYSLVERGERLDEALGMIERAVALRPEDGAIVDSLGWAQFKLGRYAEAVGNLERAVSLLPVDPILNDHLGDAFWAVGRLSEAQFQWRRALSFDPEPEEEQRIRQKLERGLDAVLAEEGADPLRNTADGQEAP</sequence>
<dbReference type="GO" id="GO:0035269">
    <property type="term" value="P:protein O-linked glycosylation via mannose"/>
    <property type="evidence" value="ECO:0007669"/>
    <property type="project" value="TreeGrafter"/>
</dbReference>
<organism evidence="3 4">
    <name type="scientific">Pseudoroseicyclus aestuarii</name>
    <dbReference type="NCBI Taxonomy" id="1795041"/>
    <lineage>
        <taxon>Bacteria</taxon>
        <taxon>Pseudomonadati</taxon>
        <taxon>Pseudomonadota</taxon>
        <taxon>Alphaproteobacteria</taxon>
        <taxon>Rhodobacterales</taxon>
        <taxon>Paracoccaceae</taxon>
        <taxon>Pseudoroseicyclus</taxon>
    </lineage>
</organism>
<feature type="repeat" description="TPR" evidence="1">
    <location>
        <begin position="360"/>
        <end position="393"/>
    </location>
</feature>
<name>A0A318ST62_9RHOB</name>